<accession>G4YK42</accession>
<proteinExistence type="predicted"/>
<dbReference type="GeneID" id="20637734"/>
<dbReference type="AlphaFoldDB" id="G4YK42"/>
<dbReference type="EMBL" id="JH159151">
    <property type="protein sequence ID" value="EGZ27805.1"/>
    <property type="molecule type" value="Genomic_DNA"/>
</dbReference>
<feature type="transmembrane region" description="Helical" evidence="1">
    <location>
        <begin position="135"/>
        <end position="156"/>
    </location>
</feature>
<keyword evidence="1" id="KW-0472">Membrane</keyword>
<evidence type="ECO:0000313" key="2">
    <source>
        <dbReference type="EMBL" id="EGZ27805.1"/>
    </source>
</evidence>
<organism evidence="2 3">
    <name type="scientific">Phytophthora sojae (strain P6497)</name>
    <name type="common">Soybean stem and root rot agent</name>
    <name type="synonym">Phytophthora megasperma f. sp. glycines</name>
    <dbReference type="NCBI Taxonomy" id="1094619"/>
    <lineage>
        <taxon>Eukaryota</taxon>
        <taxon>Sar</taxon>
        <taxon>Stramenopiles</taxon>
        <taxon>Oomycota</taxon>
        <taxon>Peronosporomycetes</taxon>
        <taxon>Peronosporales</taxon>
        <taxon>Peronosporaceae</taxon>
        <taxon>Phytophthora</taxon>
    </lineage>
</organism>
<feature type="transmembrane region" description="Helical" evidence="1">
    <location>
        <begin position="105"/>
        <end position="129"/>
    </location>
</feature>
<name>G4YK42_PHYSP</name>
<evidence type="ECO:0000313" key="3">
    <source>
        <dbReference type="Proteomes" id="UP000002640"/>
    </source>
</evidence>
<dbReference type="Proteomes" id="UP000002640">
    <property type="component" value="Unassembled WGS sequence"/>
</dbReference>
<gene>
    <name evidence="2" type="ORF">PHYSODRAFT_247592</name>
</gene>
<sequence>MVKHRVVAVVKAKLSALWIAAQVELQGQYSTQRQRHERITSILRVGADATALSNDHDVVQLRPITAGVHANDLFFVRAFVSFWVASVMTYVQFKHIVAEAPLSSAQITISGAVVGGLTAAVMYALALVIGFPLPFSIAVVSPAWLTLLLLPLTSWIKRVYSNHTVWSHVVNSLKVMMCQETLIVVYPAYFYIFTTIPSSGKTAFALLLPVIKLVLRNFMANAVAHLNDDVPEVVILNVEVFSALFVAYCMQNTPSVKTTFVLMAVDALQMSASLYDIGHVIQRMKTFRREIKAAPIEDQQESQIAAELRGSGDPVYFL</sequence>
<evidence type="ECO:0000256" key="1">
    <source>
        <dbReference type="SAM" id="Phobius"/>
    </source>
</evidence>
<protein>
    <submittedName>
        <fullName evidence="2">Uncharacterized protein</fullName>
    </submittedName>
</protein>
<keyword evidence="1" id="KW-0812">Transmembrane</keyword>
<dbReference type="RefSeq" id="XP_009515080.1">
    <property type="nucleotide sequence ID" value="XM_009516785.1"/>
</dbReference>
<feature type="transmembrane region" description="Helical" evidence="1">
    <location>
        <begin position="74"/>
        <end position="93"/>
    </location>
</feature>
<keyword evidence="1" id="KW-1133">Transmembrane helix</keyword>
<keyword evidence="3" id="KW-1185">Reference proteome</keyword>
<dbReference type="InParanoid" id="G4YK42"/>
<dbReference type="KEGG" id="psoj:PHYSODRAFT_247592"/>
<reference evidence="2 3" key="1">
    <citation type="journal article" date="2006" name="Science">
        <title>Phytophthora genome sequences uncover evolutionary origins and mechanisms of pathogenesis.</title>
        <authorList>
            <person name="Tyler B.M."/>
            <person name="Tripathy S."/>
            <person name="Zhang X."/>
            <person name="Dehal P."/>
            <person name="Jiang R.H."/>
            <person name="Aerts A."/>
            <person name="Arredondo F.D."/>
            <person name="Baxter L."/>
            <person name="Bensasson D."/>
            <person name="Beynon J.L."/>
            <person name="Chapman J."/>
            <person name="Damasceno C.M."/>
            <person name="Dorrance A.E."/>
            <person name="Dou D."/>
            <person name="Dickerman A.W."/>
            <person name="Dubchak I.L."/>
            <person name="Garbelotto M."/>
            <person name="Gijzen M."/>
            <person name="Gordon S.G."/>
            <person name="Govers F."/>
            <person name="Grunwald N.J."/>
            <person name="Huang W."/>
            <person name="Ivors K.L."/>
            <person name="Jones R.W."/>
            <person name="Kamoun S."/>
            <person name="Krampis K."/>
            <person name="Lamour K.H."/>
            <person name="Lee M.K."/>
            <person name="McDonald W.H."/>
            <person name="Medina M."/>
            <person name="Meijer H.J."/>
            <person name="Nordberg E.K."/>
            <person name="Maclean D.J."/>
            <person name="Ospina-Giraldo M.D."/>
            <person name="Morris P.F."/>
            <person name="Phuntumart V."/>
            <person name="Putnam N.H."/>
            <person name="Rash S."/>
            <person name="Rose J.K."/>
            <person name="Sakihama Y."/>
            <person name="Salamov A.A."/>
            <person name="Savidor A."/>
            <person name="Scheuring C.F."/>
            <person name="Smith B.M."/>
            <person name="Sobral B.W."/>
            <person name="Terry A."/>
            <person name="Torto-Alalibo T.A."/>
            <person name="Win J."/>
            <person name="Xu Z."/>
            <person name="Zhang H."/>
            <person name="Grigoriev I.V."/>
            <person name="Rokhsar D.S."/>
            <person name="Boore J.L."/>
        </authorList>
    </citation>
    <scope>NUCLEOTIDE SEQUENCE [LARGE SCALE GENOMIC DNA]</scope>
    <source>
        <strain evidence="2 3">P6497</strain>
    </source>
</reference>